<dbReference type="RefSeq" id="XP_010475048.1">
    <property type="nucleotide sequence ID" value="XM_010476746.2"/>
</dbReference>
<feature type="compositionally biased region" description="Basic and acidic residues" evidence="4">
    <location>
        <begin position="129"/>
        <end position="138"/>
    </location>
</feature>
<dbReference type="InterPro" id="IPR051183">
    <property type="entry name" value="U1_U11-U12_snRNP_70-35kDa"/>
</dbReference>
<dbReference type="InterPro" id="IPR027417">
    <property type="entry name" value="P-loop_NTPase"/>
</dbReference>
<keyword evidence="3" id="KW-0694">RNA-binding</keyword>
<accession>A0ABM0WRB0</accession>
<dbReference type="CDD" id="cd18809">
    <property type="entry name" value="SF1_C_RecD"/>
    <property type="match status" value="1"/>
</dbReference>
<dbReference type="GeneID" id="104754531"/>
<sequence>MADHVLQARILTGTRVGKIVLIPRMLISPSDTRLPFKMRRRQFPVSVAFAMTINKSQGQSLENVGIYLPRPVFSHGQLYVAMSRVKSKETEPEEEEQEARCASLTGKRKLEDDLGTKPTLKKQKKKSKNKDTTKESADSLKQVELLEPKSDQANVISAKEAAVGKKTLFVDNLPCETKIPNIIHFFKNVGQVVCVRLVVDYNFKLVGCAFVEFSSADEAEKALEKKNGEYLQDNKIVLDVADKGATYLPPKYCIDHKVWYEEDLRRESLPIEEEDETPNFVEELLFVANLSPQTKVSDISDFFNYVGGVVSVRLIVNHEGKHVGYGFVEFASAKEAKKALEKKNGEYLHDRKIFLNVSKTAPYPPRPKYNLAEKLCYEDYLRRGSFLVEEDGAVDRLVQAVALRKNTLFVAHLSRKTEISHIIDLFKDVGKVVHVRLIVNHNGKHMGCGFVEFASANEAKEALEKKNGEYLHKCKIFLEAAEIALYRPPKYCIDHKVWYEDYLRRESLLIEDEAVEGLDETPAFVEEVAVNKKTLFVANLSHETKISHIIDFFKDIGEVCRARLIVNHTGEHVGCGFVEFASADKAKKALQKKNGETLCHHKIYLDVAELAPYPLRPKYNLAERLWCERESLLKKHKKKEKARKKFEFCGTKITFSYDED</sequence>
<feature type="domain" description="RRM" evidence="5">
    <location>
        <begin position="166"/>
        <end position="243"/>
    </location>
</feature>
<dbReference type="CDD" id="cd00590">
    <property type="entry name" value="RRM_SF"/>
    <property type="match status" value="4"/>
</dbReference>
<dbReference type="InterPro" id="IPR035979">
    <property type="entry name" value="RBD_domain_sf"/>
</dbReference>
<evidence type="ECO:0000259" key="5">
    <source>
        <dbReference type="PROSITE" id="PS50102"/>
    </source>
</evidence>
<protein>
    <submittedName>
        <fullName evidence="7">Polyadenylate-binding protein 4</fullName>
    </submittedName>
</protein>
<proteinExistence type="predicted"/>
<reference evidence="6" key="1">
    <citation type="journal article" date="2014" name="Nat. Commun.">
        <title>The emerging biofuel crop Camelina sativa retains a highly undifferentiated hexaploid genome structure.</title>
        <authorList>
            <person name="Kagale S."/>
            <person name="Koh C."/>
            <person name="Nixon J."/>
            <person name="Bollina V."/>
            <person name="Clarke W.E."/>
            <person name="Tuteja R."/>
            <person name="Spillane C."/>
            <person name="Robinson S.J."/>
            <person name="Links M.G."/>
            <person name="Clarke C."/>
            <person name="Higgins E.E."/>
            <person name="Huebert T."/>
            <person name="Sharpe A.G."/>
            <person name="Parkin I.A."/>
        </authorList>
    </citation>
    <scope>NUCLEOTIDE SEQUENCE [LARGE SCALE GENOMIC DNA]</scope>
    <source>
        <strain evidence="6">cv. DH55</strain>
    </source>
</reference>
<dbReference type="SMART" id="SM00360">
    <property type="entry name" value="RRM"/>
    <property type="match status" value="4"/>
</dbReference>
<dbReference type="Gene3D" id="3.40.50.300">
    <property type="entry name" value="P-loop containing nucleotide triphosphate hydrolases"/>
    <property type="match status" value="1"/>
</dbReference>
<dbReference type="Gene3D" id="3.30.70.330">
    <property type="match status" value="4"/>
</dbReference>
<dbReference type="Proteomes" id="UP000694864">
    <property type="component" value="Chromosome 2"/>
</dbReference>
<keyword evidence="6" id="KW-1185">Reference proteome</keyword>
<reference evidence="7" key="2">
    <citation type="submission" date="2025-08" db="UniProtKB">
        <authorList>
            <consortium name="RefSeq"/>
        </authorList>
    </citation>
    <scope>IDENTIFICATION</scope>
    <source>
        <tissue evidence="7">Leaf</tissue>
    </source>
</reference>
<name>A0ABM0WRB0_CAMSA</name>
<feature type="domain" description="RRM" evidence="5">
    <location>
        <begin position="533"/>
        <end position="610"/>
    </location>
</feature>
<comment type="subcellular location">
    <subcellularLocation>
        <location evidence="1">Nucleus</location>
    </subcellularLocation>
</comment>
<evidence type="ECO:0000256" key="1">
    <source>
        <dbReference type="ARBA" id="ARBA00004123"/>
    </source>
</evidence>
<organism evidence="6 7">
    <name type="scientific">Camelina sativa</name>
    <name type="common">False flax</name>
    <name type="synonym">Myagrum sativum</name>
    <dbReference type="NCBI Taxonomy" id="90675"/>
    <lineage>
        <taxon>Eukaryota</taxon>
        <taxon>Viridiplantae</taxon>
        <taxon>Streptophyta</taxon>
        <taxon>Embryophyta</taxon>
        <taxon>Tracheophyta</taxon>
        <taxon>Spermatophyta</taxon>
        <taxon>Magnoliopsida</taxon>
        <taxon>eudicotyledons</taxon>
        <taxon>Gunneridae</taxon>
        <taxon>Pentapetalae</taxon>
        <taxon>rosids</taxon>
        <taxon>malvids</taxon>
        <taxon>Brassicales</taxon>
        <taxon>Brassicaceae</taxon>
        <taxon>Camelineae</taxon>
        <taxon>Camelina</taxon>
    </lineage>
</organism>
<evidence type="ECO:0000313" key="7">
    <source>
        <dbReference type="RefSeq" id="XP_010475048.1"/>
    </source>
</evidence>
<dbReference type="SUPFAM" id="SSF54928">
    <property type="entry name" value="RNA-binding domain, RBD"/>
    <property type="match status" value="4"/>
</dbReference>
<evidence type="ECO:0000256" key="3">
    <source>
        <dbReference type="PROSITE-ProRule" id="PRU00176"/>
    </source>
</evidence>
<dbReference type="SUPFAM" id="SSF52540">
    <property type="entry name" value="P-loop containing nucleoside triphosphate hydrolases"/>
    <property type="match status" value="1"/>
</dbReference>
<evidence type="ECO:0000313" key="6">
    <source>
        <dbReference type="Proteomes" id="UP000694864"/>
    </source>
</evidence>
<dbReference type="PANTHER" id="PTHR13952:SF21">
    <property type="entry name" value="POLYNUCLEOTIDE ADENYLYLTRANSFERASE DOMAIN_RNA RECOGNITION MOTIF PROTEIN-RELATED"/>
    <property type="match status" value="1"/>
</dbReference>
<dbReference type="Pfam" id="PF00076">
    <property type="entry name" value="RRM_1"/>
    <property type="match status" value="4"/>
</dbReference>
<dbReference type="InterPro" id="IPR012677">
    <property type="entry name" value="Nucleotide-bd_a/b_plait_sf"/>
</dbReference>
<evidence type="ECO:0000256" key="2">
    <source>
        <dbReference type="ARBA" id="ARBA00023242"/>
    </source>
</evidence>
<evidence type="ECO:0000256" key="4">
    <source>
        <dbReference type="SAM" id="MobiDB-lite"/>
    </source>
</evidence>
<gene>
    <name evidence="7" type="primary">LOC104754531</name>
</gene>
<feature type="compositionally biased region" description="Basic residues" evidence="4">
    <location>
        <begin position="119"/>
        <end position="128"/>
    </location>
</feature>
<dbReference type="PANTHER" id="PTHR13952">
    <property type="entry name" value="U1 SMALL NUCLEAR RIBONUCLEOPROTEIN 70 KD"/>
    <property type="match status" value="1"/>
</dbReference>
<feature type="domain" description="RRM" evidence="5">
    <location>
        <begin position="283"/>
        <end position="360"/>
    </location>
</feature>
<feature type="domain" description="RRM" evidence="5">
    <location>
        <begin position="406"/>
        <end position="483"/>
    </location>
</feature>
<dbReference type="InterPro" id="IPR000504">
    <property type="entry name" value="RRM_dom"/>
</dbReference>
<keyword evidence="2" id="KW-0539">Nucleus</keyword>
<dbReference type="PROSITE" id="PS50102">
    <property type="entry name" value="RRM"/>
    <property type="match status" value="4"/>
</dbReference>
<feature type="region of interest" description="Disordered" evidence="4">
    <location>
        <begin position="85"/>
        <end position="143"/>
    </location>
</feature>